<dbReference type="InterPro" id="IPR018108">
    <property type="entry name" value="MCP_transmembrane"/>
</dbReference>
<dbReference type="Proteomes" id="UP000886885">
    <property type="component" value="Chromosome 14A"/>
</dbReference>
<evidence type="ECO:0000313" key="2">
    <source>
        <dbReference type="Proteomes" id="UP000886885"/>
    </source>
</evidence>
<dbReference type="AlphaFoldDB" id="A0A8X7YB87"/>
<organism evidence="1 2">
    <name type="scientific">Populus tomentosa</name>
    <name type="common">Chinese white poplar</name>
    <dbReference type="NCBI Taxonomy" id="118781"/>
    <lineage>
        <taxon>Eukaryota</taxon>
        <taxon>Viridiplantae</taxon>
        <taxon>Streptophyta</taxon>
        <taxon>Embryophyta</taxon>
        <taxon>Tracheophyta</taxon>
        <taxon>Spermatophyta</taxon>
        <taxon>Magnoliopsida</taxon>
        <taxon>eudicotyledons</taxon>
        <taxon>Gunneridae</taxon>
        <taxon>Pentapetalae</taxon>
        <taxon>rosids</taxon>
        <taxon>fabids</taxon>
        <taxon>Malpighiales</taxon>
        <taxon>Salicaceae</taxon>
        <taxon>Saliceae</taxon>
        <taxon>Populus</taxon>
    </lineage>
</organism>
<dbReference type="OrthoDB" id="1743596at2759"/>
<keyword evidence="2" id="KW-1185">Reference proteome</keyword>
<proteinExistence type="predicted"/>
<name>A0A8X7YB87_POPTO</name>
<protein>
    <submittedName>
        <fullName evidence="1">Uncharacterized protein</fullName>
    </submittedName>
</protein>
<gene>
    <name evidence="1" type="ORF">POTOM_046651</name>
</gene>
<dbReference type="EMBL" id="JAAWWB010000027">
    <property type="protein sequence ID" value="KAG6749593.1"/>
    <property type="molecule type" value="Genomic_DNA"/>
</dbReference>
<accession>A0A8X7YB87</accession>
<evidence type="ECO:0000313" key="1">
    <source>
        <dbReference type="EMBL" id="KAG6749593.1"/>
    </source>
</evidence>
<comment type="caution">
    <text evidence="1">The sequence shown here is derived from an EMBL/GenBank/DDBJ whole genome shotgun (WGS) entry which is preliminary data.</text>
</comment>
<dbReference type="Pfam" id="PF00153">
    <property type="entry name" value="Mito_carr"/>
    <property type="match status" value="1"/>
</dbReference>
<sequence length="158" mass="17001">MLCYFCSTTLMINSEESKSVPPDFGGRAFAAAGAAVLSAVIVNPLDVAKTRSQAQAAGVPYQGLSSGTACFESNTMFPDVKSTIGACREHHLWDIFAGTIRSKPCLPVYFKSELSGPIIFVLFPLSIPADWNAPRLPSILALNFHGSNYIIQSAWTII</sequence>
<reference evidence="1" key="1">
    <citation type="journal article" date="2020" name="bioRxiv">
        <title>Hybrid origin of Populus tomentosa Carr. identified through genome sequencing and phylogenomic analysis.</title>
        <authorList>
            <person name="An X."/>
            <person name="Gao K."/>
            <person name="Chen Z."/>
            <person name="Li J."/>
            <person name="Yang X."/>
            <person name="Yang X."/>
            <person name="Zhou J."/>
            <person name="Guo T."/>
            <person name="Zhao T."/>
            <person name="Huang S."/>
            <person name="Miao D."/>
            <person name="Khan W.U."/>
            <person name="Rao P."/>
            <person name="Ye M."/>
            <person name="Lei B."/>
            <person name="Liao W."/>
            <person name="Wang J."/>
            <person name="Ji L."/>
            <person name="Li Y."/>
            <person name="Guo B."/>
            <person name="Mustafa N.S."/>
            <person name="Li S."/>
            <person name="Yun Q."/>
            <person name="Keller S.R."/>
            <person name="Mao J."/>
            <person name="Zhang R."/>
            <person name="Strauss S.H."/>
        </authorList>
    </citation>
    <scope>NUCLEOTIDE SEQUENCE</scope>
    <source>
        <strain evidence="1">GM15</strain>
        <tissue evidence="1">Leaf</tissue>
    </source>
</reference>